<evidence type="ECO:0000256" key="2">
    <source>
        <dbReference type="ARBA" id="ARBA00022737"/>
    </source>
</evidence>
<dbReference type="PANTHER" id="PTHR36766:SF60">
    <property type="entry name" value="NB-ARC DOMAIN-CONTAINING PROTEIN"/>
    <property type="match status" value="1"/>
</dbReference>
<comment type="caution">
    <text evidence="7">The sequence shown here is derived from an EMBL/GenBank/DDBJ whole genome shotgun (WGS) entry which is preliminary data.</text>
</comment>
<evidence type="ECO:0000313" key="8">
    <source>
        <dbReference type="Proteomes" id="UP001210211"/>
    </source>
</evidence>
<organism evidence="7 8">
    <name type="scientific">Rhynchospora tenuis</name>
    <dbReference type="NCBI Taxonomy" id="198213"/>
    <lineage>
        <taxon>Eukaryota</taxon>
        <taxon>Viridiplantae</taxon>
        <taxon>Streptophyta</taxon>
        <taxon>Embryophyta</taxon>
        <taxon>Tracheophyta</taxon>
        <taxon>Spermatophyta</taxon>
        <taxon>Magnoliopsida</taxon>
        <taxon>Liliopsida</taxon>
        <taxon>Poales</taxon>
        <taxon>Cyperaceae</taxon>
        <taxon>Cyperoideae</taxon>
        <taxon>Rhynchosporeae</taxon>
        <taxon>Rhynchospora</taxon>
    </lineage>
</organism>
<feature type="domain" description="NB-ARC" evidence="4">
    <location>
        <begin position="201"/>
        <end position="371"/>
    </location>
</feature>
<dbReference type="EMBL" id="JAMRDG010000002">
    <property type="protein sequence ID" value="KAJ3687880.1"/>
    <property type="molecule type" value="Genomic_DNA"/>
</dbReference>
<evidence type="ECO:0000259" key="6">
    <source>
        <dbReference type="Pfam" id="PF25019"/>
    </source>
</evidence>
<evidence type="ECO:0008006" key="9">
    <source>
        <dbReference type="Google" id="ProtNLM"/>
    </source>
</evidence>
<dbReference type="GO" id="GO:0006952">
    <property type="term" value="P:defense response"/>
    <property type="evidence" value="ECO:0007669"/>
    <property type="project" value="UniProtKB-KW"/>
</dbReference>
<dbReference type="Pfam" id="PF23559">
    <property type="entry name" value="WHD_DRP"/>
    <property type="match status" value="1"/>
</dbReference>
<dbReference type="Gene3D" id="3.40.50.300">
    <property type="entry name" value="P-loop containing nucleotide triphosphate hydrolases"/>
    <property type="match status" value="1"/>
</dbReference>
<keyword evidence="8" id="KW-1185">Reference proteome</keyword>
<keyword evidence="1" id="KW-0433">Leucine-rich repeat</keyword>
<dbReference type="InterPro" id="IPR042197">
    <property type="entry name" value="Apaf_helical"/>
</dbReference>
<dbReference type="PANTHER" id="PTHR36766">
    <property type="entry name" value="PLANT BROAD-SPECTRUM MILDEW RESISTANCE PROTEIN RPW8"/>
    <property type="match status" value="1"/>
</dbReference>
<name>A0AAD5Z6P4_9POAL</name>
<feature type="domain" description="R13L1/DRL21-like LRR repeat region" evidence="6">
    <location>
        <begin position="706"/>
        <end position="829"/>
    </location>
</feature>
<dbReference type="InterPro" id="IPR056789">
    <property type="entry name" value="LRR_R13L1-DRL21"/>
</dbReference>
<sequence length="1290" mass="148342">MAIAETLALAGLQLIASPVMEKLINKGFSYVGMDAPSELKDLVGIYLPQIVIATRASEGIHIDMPELKAWLQRLKDTYDEAEDILDEVEYWTIAEKIKHEKREFMVSITSLPLIKPLADFTVNKLSFLSSHKRKLGFRLSKLKNDVKDLVEVSKHLYTVRSQSNATPLGETSSVPQSTIFVGRDDKCKLIIDELLKEPVTCESKSYSVVAIVGIAGAGKTTLAQHIYKDDEVAKHFDTRMWISLTRKMDVIKHTKAMIESATSGKECPQSSTLDALQSILVELLSRSKRALIVLDDLWYNKNEEGIRFHRNEDEDWERLLAPLNSTNGAKAILLTSRSQKLPGVLESETKFFVNLGVLTTDDSMSLFRHHACLDNMDESPLKNDLEEIGVQIVEKLSRFPLAIKSVASQLRGKWDVNQWNDILQGSNLTELKTTLMWSYQQLDKELQRCFFFCSIFPKGYPLRKTFLVPMWLALNYIRSSDSKNVEDIGSKYFNELVSRFFFQHQSGSQFVMHDAFHDLAESLTREECFRIEDEHEVEIPSTVHHLSIAVGNIKEHLPSICQLTRLRTLIFLHFLDEDSKESLDEILRKLKKLRILVLVPSPIITQLPKTVCELKYIKYLDFCRSSITQVPEALSDMPLLCVLRLPVGVVGLPKSIVNLRNLRHVDVIDKENGKFGGLPPVRDIGKITSLQTLPEFHVRKEKGFELQQLGNLRALKGSLFIYGLENVSHKNEAIEAKIKDKNLDLLHFEWTEDLNGRNSDFETIQALQPPKYLKFLCIVGYSADRYPTWLEDESIRHVLWLRLDSCNVLEVLPSKLHQWEYCKKIVLNKLRNLKELPVFPLYLQKLSIHGCPSLVLISEQELVMPNQEIQSNNQPLLEKEFVLSNVALMLEAMHDWTEDIGYNQKMMYYDCAMFQQIGEFTESDLPKELKIQDYAQGSTLSLCEDQLQAWWNCHLKRVKFIYTRVLETRQFDLPFSLTNLTFSYCNITDRGLSVCLRNLYSLQYLELEAIMSLVTLPLDETMLQLGRLRYLKIKSCWLLRSLGALHKLYLEKFEVHFCPCVEFENEEHGSALPSSLQWLKLRWCTISSRIFSCELPKLDYVYLEGCRSSTSLSIDKMTSVTDLTLSGCPDVWFLSGLHSLHLNKLHLTLLPKLKVKDHVQSWPSGTEELHTDNLEMLKIFSSKTTIPLRTLILEFLQEETFTTEDLLFLNSLERLCFCRCKMKSIPTNFTNLSSLQVISFEYCPDISQLPELPKSIRIIEIKGCPVLKERCRHNGEDWPKIADINYKLII</sequence>
<gene>
    <name evidence="7" type="ORF">LUZ61_017044</name>
</gene>
<accession>A0AAD5Z6P4</accession>
<keyword evidence="2" id="KW-0677">Repeat</keyword>
<reference evidence="7 8" key="1">
    <citation type="journal article" date="2022" name="Cell">
        <title>Repeat-based holocentromeres influence genome architecture and karyotype evolution.</title>
        <authorList>
            <person name="Hofstatter P.G."/>
            <person name="Thangavel G."/>
            <person name="Lux T."/>
            <person name="Neumann P."/>
            <person name="Vondrak T."/>
            <person name="Novak P."/>
            <person name="Zhang M."/>
            <person name="Costa L."/>
            <person name="Castellani M."/>
            <person name="Scott A."/>
            <person name="Toegelov H."/>
            <person name="Fuchs J."/>
            <person name="Mata-Sucre Y."/>
            <person name="Dias Y."/>
            <person name="Vanzela A.L.L."/>
            <person name="Huettel B."/>
            <person name="Almeida C.C.S."/>
            <person name="Simkova H."/>
            <person name="Souza G."/>
            <person name="Pedrosa-Harand A."/>
            <person name="Macas J."/>
            <person name="Mayer K.F.X."/>
            <person name="Houben A."/>
            <person name="Marques A."/>
        </authorList>
    </citation>
    <scope>NUCLEOTIDE SEQUENCE [LARGE SCALE GENOMIC DNA]</scope>
    <source>
        <strain evidence="7">RhyTen1mFocal</strain>
    </source>
</reference>
<dbReference type="InterPro" id="IPR032675">
    <property type="entry name" value="LRR_dom_sf"/>
</dbReference>
<keyword evidence="3" id="KW-0611">Plant defense</keyword>
<dbReference type="GO" id="GO:0043531">
    <property type="term" value="F:ADP binding"/>
    <property type="evidence" value="ECO:0007669"/>
    <property type="project" value="InterPro"/>
</dbReference>
<dbReference type="Proteomes" id="UP001210211">
    <property type="component" value="Unassembled WGS sequence"/>
</dbReference>
<evidence type="ECO:0000259" key="4">
    <source>
        <dbReference type="Pfam" id="PF00931"/>
    </source>
</evidence>
<dbReference type="Gene3D" id="1.10.8.430">
    <property type="entry name" value="Helical domain of apoptotic protease-activating factors"/>
    <property type="match status" value="1"/>
</dbReference>
<proteinExistence type="predicted"/>
<dbReference type="PRINTS" id="PR00364">
    <property type="entry name" value="DISEASERSIST"/>
</dbReference>
<protein>
    <recommendedName>
        <fullName evidence="9">NB-ARC domain-containing protein</fullName>
    </recommendedName>
</protein>
<dbReference type="Gene3D" id="3.80.10.10">
    <property type="entry name" value="Ribonuclease Inhibitor"/>
    <property type="match status" value="3"/>
</dbReference>
<dbReference type="SUPFAM" id="SSF52540">
    <property type="entry name" value="P-loop containing nucleoside triphosphate hydrolases"/>
    <property type="match status" value="1"/>
</dbReference>
<feature type="domain" description="Disease resistance protein winged helix" evidence="5">
    <location>
        <begin position="455"/>
        <end position="520"/>
    </location>
</feature>
<dbReference type="InterPro" id="IPR058922">
    <property type="entry name" value="WHD_DRP"/>
</dbReference>
<dbReference type="Pfam" id="PF00931">
    <property type="entry name" value="NB-ARC"/>
    <property type="match status" value="1"/>
</dbReference>
<evidence type="ECO:0000256" key="3">
    <source>
        <dbReference type="ARBA" id="ARBA00022821"/>
    </source>
</evidence>
<dbReference type="InterPro" id="IPR036388">
    <property type="entry name" value="WH-like_DNA-bd_sf"/>
</dbReference>
<dbReference type="InterPro" id="IPR002182">
    <property type="entry name" value="NB-ARC"/>
</dbReference>
<evidence type="ECO:0000256" key="1">
    <source>
        <dbReference type="ARBA" id="ARBA00022614"/>
    </source>
</evidence>
<dbReference type="SUPFAM" id="SSF52058">
    <property type="entry name" value="L domain-like"/>
    <property type="match status" value="2"/>
</dbReference>
<dbReference type="InterPro" id="IPR027417">
    <property type="entry name" value="P-loop_NTPase"/>
</dbReference>
<dbReference type="Pfam" id="PF25019">
    <property type="entry name" value="LRR_R13L1-DRL21"/>
    <property type="match status" value="1"/>
</dbReference>
<evidence type="ECO:0000259" key="5">
    <source>
        <dbReference type="Pfam" id="PF23559"/>
    </source>
</evidence>
<dbReference type="Gene3D" id="1.10.10.10">
    <property type="entry name" value="Winged helix-like DNA-binding domain superfamily/Winged helix DNA-binding domain"/>
    <property type="match status" value="1"/>
</dbReference>
<evidence type="ECO:0000313" key="7">
    <source>
        <dbReference type="EMBL" id="KAJ3687880.1"/>
    </source>
</evidence>